<comment type="caution">
    <text evidence="2">The sequence shown here is derived from an EMBL/GenBank/DDBJ whole genome shotgun (WGS) entry which is preliminary data.</text>
</comment>
<feature type="compositionally biased region" description="Polar residues" evidence="1">
    <location>
        <begin position="1396"/>
        <end position="1405"/>
    </location>
</feature>
<feature type="compositionally biased region" description="Basic and acidic residues" evidence="1">
    <location>
        <begin position="447"/>
        <end position="458"/>
    </location>
</feature>
<evidence type="ECO:0000313" key="2">
    <source>
        <dbReference type="EMBL" id="EIW84549.1"/>
    </source>
</evidence>
<feature type="compositionally biased region" description="Low complexity" evidence="1">
    <location>
        <begin position="1094"/>
        <end position="1162"/>
    </location>
</feature>
<dbReference type="Proteomes" id="UP000053558">
    <property type="component" value="Unassembled WGS sequence"/>
</dbReference>
<feature type="compositionally biased region" description="Polar residues" evidence="1">
    <location>
        <begin position="366"/>
        <end position="376"/>
    </location>
</feature>
<feature type="compositionally biased region" description="Acidic residues" evidence="1">
    <location>
        <begin position="250"/>
        <end position="264"/>
    </location>
</feature>
<feature type="compositionally biased region" description="Polar residues" evidence="1">
    <location>
        <begin position="1055"/>
        <end position="1068"/>
    </location>
</feature>
<proteinExistence type="predicted"/>
<feature type="compositionally biased region" description="Basic and acidic residues" evidence="1">
    <location>
        <begin position="1020"/>
        <end position="1042"/>
    </location>
</feature>
<feature type="compositionally biased region" description="Polar residues" evidence="1">
    <location>
        <begin position="488"/>
        <end position="529"/>
    </location>
</feature>
<dbReference type="EMBL" id="JH711575">
    <property type="protein sequence ID" value="EIW84549.1"/>
    <property type="molecule type" value="Genomic_DNA"/>
</dbReference>
<accession>A0A5M3MZJ3</accession>
<feature type="region of interest" description="Disordered" evidence="1">
    <location>
        <begin position="1"/>
        <end position="145"/>
    </location>
</feature>
<feature type="region of interest" description="Disordered" evidence="1">
    <location>
        <begin position="1380"/>
        <end position="1405"/>
    </location>
</feature>
<protein>
    <submittedName>
        <fullName evidence="2">Uncharacterized protein</fullName>
    </submittedName>
</protein>
<feature type="compositionally biased region" description="Acidic residues" evidence="1">
    <location>
        <begin position="567"/>
        <end position="577"/>
    </location>
</feature>
<feature type="region of interest" description="Disordered" evidence="1">
    <location>
        <begin position="171"/>
        <end position="318"/>
    </location>
</feature>
<feature type="compositionally biased region" description="Basic residues" evidence="1">
    <location>
        <begin position="542"/>
        <end position="559"/>
    </location>
</feature>
<sequence length="1405" mass="151709">MGPTLRDRSQRHTQSASSRTLPRTVLQQEQEKADVTKSATAPSRTRKGKTLQSSSEIPSASAQLDGANVSPAVPGVKRARSRKTASTSSRTKTALRSDSVAAAEEAMDPSSLPDPECASKPSAKTPVQTGVGSADPSTSGTASTSGNLLEIAPATLAVDCLAREAHLPLATSLTDPAASVSSPTSENIPRPSSPASPPRTPPPGKALRSRGKVPGPLPEPRKPRPQKINPDSLVEQARIRHEAQIIAEGDASDPMDVDDDDDDQRVEQLLSPPSHPASSTSTDNHPLGSASAQDPDPGQDALRARLQDKIYDSNHSQDAEERRALLVLHQVPNRSDTARTQEQVVQFVNDGGGAEEHSVALALHQNPDNDTIQSQDNDQDFGGENRHQDVSNAAEEMMQVDEAERNSSPPTPAKQSSWRESSPDDSDEYLPPGSVPKSRKRYQQPNQRDKHTNTHEDSSPDEDQDSSRVERPTTRSKGANSRRKVPKSRQQNHTSNDMSQEQTRPATPNTGSTDTGNTREQQPINTEMSQDAEDQEPANARRQSRKARKNSASRRKKAGNIKASQDHDDEGNGEADGDEKSGDDRYVPGPLPAAICAELADIGAEIMAEVHKRAQQLRKPADTIMEAMGISIPHERETSLYNMFLCWQKARDDIPRAAATSTEQDESSVKKRQKAEQHFAAIREHWEEVKCKDFSSSGSGPRPSTIVTRECRRLCKTAQLTGGMNNLEIVGLVIHKGGEDVPAGEAGFFASSNHTLQVFRERGVNIQGIVDYMGAVLTMTDCEGKHKDVPMPDPFLTVKSLASNPVRDTLRGIIREMVLVKLRAMGSTTKKVGWKKLMPKCIANGWMWKFWPASLSHFPIGAEDFDPKHLGTAALWLLVHAYVKGTRPKVDYKWLKNSVLKEVDTDADFSDKTLVQFDRQALRRDLAQAPEIQLIKWPESWLERLQDDKQRLHIPLVVLTENKALLRIQNVKMKFTKKQRLAKSKPSGSRKPAKPSPSVEADTSSSGESSSSSEEDEGEDRVHADKGKQQDLGDIEDIRDLSSSDDDMLPEKLSQVDSAVPSSQSCGTQSAAPVHPPQPAPGHKPQPAPPRAPQPAASRASEPAPQSIPSRVSQPASARASQPASSRASQPASSRASQPAPSRAPQAASARASQPALSRSSQPPLPCRAPGTAAPDVLPNPVRPSVSTPSQNSRRALSGLPSQSTGGPSSSLAAVPQGPPILSPGVAGPSSLADVNSTMPMGVRRITPQHVYYGLASRASLPQQSAGIDRERGSRTAQSPSHSIVRGSSGGYARRGPSAPPGRGPIQYYGGEADGFSQGFTPYGGYGAPAYPYSYGYPPHPPFHGPPSFQAPMGPPNGFPMYAVHDQIGDIAQLGEEPEWLDEPNDEYPTGGHQMQWESNEQMDV</sequence>
<reference evidence="3" key="1">
    <citation type="journal article" date="2012" name="Science">
        <title>The Paleozoic origin of enzymatic lignin decomposition reconstructed from 31 fungal genomes.</title>
        <authorList>
            <person name="Floudas D."/>
            <person name="Binder M."/>
            <person name="Riley R."/>
            <person name="Barry K."/>
            <person name="Blanchette R.A."/>
            <person name="Henrissat B."/>
            <person name="Martinez A.T."/>
            <person name="Otillar R."/>
            <person name="Spatafora J.W."/>
            <person name="Yadav J.S."/>
            <person name="Aerts A."/>
            <person name="Benoit I."/>
            <person name="Boyd A."/>
            <person name="Carlson A."/>
            <person name="Copeland A."/>
            <person name="Coutinho P.M."/>
            <person name="de Vries R.P."/>
            <person name="Ferreira P."/>
            <person name="Findley K."/>
            <person name="Foster B."/>
            <person name="Gaskell J."/>
            <person name="Glotzer D."/>
            <person name="Gorecki P."/>
            <person name="Heitman J."/>
            <person name="Hesse C."/>
            <person name="Hori C."/>
            <person name="Igarashi K."/>
            <person name="Jurgens J.A."/>
            <person name="Kallen N."/>
            <person name="Kersten P."/>
            <person name="Kohler A."/>
            <person name="Kuees U."/>
            <person name="Kumar T.K.A."/>
            <person name="Kuo A."/>
            <person name="LaButti K."/>
            <person name="Larrondo L.F."/>
            <person name="Lindquist E."/>
            <person name="Ling A."/>
            <person name="Lombard V."/>
            <person name="Lucas S."/>
            <person name="Lundell T."/>
            <person name="Martin R."/>
            <person name="McLaughlin D.J."/>
            <person name="Morgenstern I."/>
            <person name="Morin E."/>
            <person name="Murat C."/>
            <person name="Nagy L.G."/>
            <person name="Nolan M."/>
            <person name="Ohm R.A."/>
            <person name="Patyshakuliyeva A."/>
            <person name="Rokas A."/>
            <person name="Ruiz-Duenas F.J."/>
            <person name="Sabat G."/>
            <person name="Salamov A."/>
            <person name="Samejima M."/>
            <person name="Schmutz J."/>
            <person name="Slot J.C."/>
            <person name="St John F."/>
            <person name="Stenlid J."/>
            <person name="Sun H."/>
            <person name="Sun S."/>
            <person name="Syed K."/>
            <person name="Tsang A."/>
            <person name="Wiebenga A."/>
            <person name="Young D."/>
            <person name="Pisabarro A."/>
            <person name="Eastwood D.C."/>
            <person name="Martin F."/>
            <person name="Cullen D."/>
            <person name="Grigoriev I.V."/>
            <person name="Hibbett D.S."/>
        </authorList>
    </citation>
    <scope>NUCLEOTIDE SEQUENCE [LARGE SCALE GENOMIC DNA]</scope>
    <source>
        <strain evidence="3">RWD-64-598 SS2</strain>
    </source>
</reference>
<feature type="compositionally biased region" description="Polar residues" evidence="1">
    <location>
        <begin position="1185"/>
        <end position="1212"/>
    </location>
</feature>
<name>A0A5M3MZJ3_CONPW</name>
<feature type="region of interest" description="Disordered" evidence="1">
    <location>
        <begin position="364"/>
        <end position="588"/>
    </location>
</feature>
<feature type="compositionally biased region" description="Polar residues" evidence="1">
    <location>
        <begin position="12"/>
        <end position="28"/>
    </location>
</feature>
<feature type="region of interest" description="Disordered" evidence="1">
    <location>
        <begin position="1264"/>
        <end position="1303"/>
    </location>
</feature>
<feature type="compositionally biased region" description="Low complexity" evidence="1">
    <location>
        <begin position="84"/>
        <end position="94"/>
    </location>
</feature>
<dbReference type="RefSeq" id="XP_007766217.1">
    <property type="nucleotide sequence ID" value="XM_007768027.1"/>
</dbReference>
<dbReference type="KEGG" id="cput:CONPUDRAFT_151565"/>
<evidence type="ECO:0000256" key="1">
    <source>
        <dbReference type="SAM" id="MobiDB-lite"/>
    </source>
</evidence>
<dbReference type="GeneID" id="19202880"/>
<feature type="compositionally biased region" description="Polar residues" evidence="1">
    <location>
        <begin position="171"/>
        <end position="187"/>
    </location>
</feature>
<feature type="compositionally biased region" description="Polar residues" evidence="1">
    <location>
        <begin position="125"/>
        <end position="145"/>
    </location>
</feature>
<feature type="compositionally biased region" description="Polar residues" evidence="1">
    <location>
        <begin position="50"/>
        <end position="62"/>
    </location>
</feature>
<feature type="compositionally biased region" description="Basic and acidic residues" evidence="1">
    <location>
        <begin position="302"/>
        <end position="318"/>
    </location>
</feature>
<feature type="compositionally biased region" description="Basic and acidic residues" evidence="1">
    <location>
        <begin position="1"/>
        <end position="10"/>
    </location>
</feature>
<feature type="compositionally biased region" description="Pro residues" evidence="1">
    <location>
        <begin position="1074"/>
        <end position="1093"/>
    </location>
</feature>
<evidence type="ECO:0000313" key="3">
    <source>
        <dbReference type="Proteomes" id="UP000053558"/>
    </source>
</evidence>
<dbReference type="OMA" id="CATHEPK"/>
<feature type="compositionally biased region" description="Pro residues" evidence="1">
    <location>
        <begin position="191"/>
        <end position="204"/>
    </location>
</feature>
<feature type="region of interest" description="Disordered" evidence="1">
    <location>
        <begin position="977"/>
        <end position="1237"/>
    </location>
</feature>
<gene>
    <name evidence="2" type="ORF">CONPUDRAFT_151565</name>
</gene>
<organism evidence="2 3">
    <name type="scientific">Coniophora puteana (strain RWD-64-598)</name>
    <name type="common">Brown rot fungus</name>
    <dbReference type="NCBI Taxonomy" id="741705"/>
    <lineage>
        <taxon>Eukaryota</taxon>
        <taxon>Fungi</taxon>
        <taxon>Dikarya</taxon>
        <taxon>Basidiomycota</taxon>
        <taxon>Agaricomycotina</taxon>
        <taxon>Agaricomycetes</taxon>
        <taxon>Agaricomycetidae</taxon>
        <taxon>Boletales</taxon>
        <taxon>Coniophorineae</taxon>
        <taxon>Coniophoraceae</taxon>
        <taxon>Coniophora</taxon>
    </lineage>
</organism>
<keyword evidence="3" id="KW-1185">Reference proteome</keyword>